<evidence type="ECO:0000256" key="1">
    <source>
        <dbReference type="SAM" id="SignalP"/>
    </source>
</evidence>
<keyword evidence="1" id="KW-0732">Signal</keyword>
<dbReference type="OrthoDB" id="7420165at2"/>
<dbReference type="AlphaFoldDB" id="A0A502CNG2"/>
<organism evidence="2 3">
    <name type="scientific">Sphingomonas oligophenolica</name>
    <dbReference type="NCBI Taxonomy" id="301154"/>
    <lineage>
        <taxon>Bacteria</taxon>
        <taxon>Pseudomonadati</taxon>
        <taxon>Pseudomonadota</taxon>
        <taxon>Alphaproteobacteria</taxon>
        <taxon>Sphingomonadales</taxon>
        <taxon>Sphingomonadaceae</taxon>
        <taxon>Sphingomonas</taxon>
    </lineage>
</organism>
<protein>
    <submittedName>
        <fullName evidence="2">Heavy-metal-associated domain-containing protein</fullName>
    </submittedName>
</protein>
<feature type="signal peptide" evidence="1">
    <location>
        <begin position="1"/>
        <end position="23"/>
    </location>
</feature>
<sequence length="415" mass="43813">MRLRPLVTPLAILSLLLAASAVAQFEGGRGVAPIDSSGSYEVSGIDVDVEAKTAEQARNGGWRIAQRKAWVQLSKRLGGGGAMVSDGTLDQIVSGIVIDNEQIGPTRYIARLGVLFDRNRAGSLLGISAYADRSRPMLLVPLQVSGGIETVFERRNPWQEAWARYRTGNSRIDYVRPAGNGADSLLLNAGQIARPGRGWWRTIIDQYGAQDILIPVVRLYRSYPGGPIVGQFQARHGPDNQLVGSFALRVGSAAGLPALLDVGVKRLDDLYQKALSEGALGYDPTLSPPPAPPPDIVDAPAATADATLADIVGDTAATTPGIQVTLQYESPSPTSVANSESLLRSIPGVRSASTSSLALGGESLMRVVYDGDPDALRAALQVRGFQVTGSGTSIRIRRAPQLLPPNLPADAEPSG</sequence>
<reference evidence="2 3" key="1">
    <citation type="journal article" date="2019" name="Environ. Microbiol.">
        <title>Species interactions and distinct microbial communities in high Arctic permafrost affected cryosols are associated with the CH4 and CO2 gas fluxes.</title>
        <authorList>
            <person name="Altshuler I."/>
            <person name="Hamel J."/>
            <person name="Turney S."/>
            <person name="Magnuson E."/>
            <person name="Levesque R."/>
            <person name="Greer C."/>
            <person name="Whyte L.G."/>
        </authorList>
    </citation>
    <scope>NUCLEOTIDE SEQUENCE [LARGE SCALE GENOMIC DNA]</scope>
    <source>
        <strain evidence="2 3">S5.1</strain>
    </source>
</reference>
<name>A0A502CNG2_9SPHN</name>
<dbReference type="EMBL" id="RCZK01000002">
    <property type="protein sequence ID" value="TPG14398.1"/>
    <property type="molecule type" value="Genomic_DNA"/>
</dbReference>
<comment type="caution">
    <text evidence="2">The sequence shown here is derived from an EMBL/GenBank/DDBJ whole genome shotgun (WGS) entry which is preliminary data.</text>
</comment>
<dbReference type="Proteomes" id="UP000318413">
    <property type="component" value="Unassembled WGS sequence"/>
</dbReference>
<gene>
    <name evidence="2" type="ORF">EAH84_03560</name>
</gene>
<feature type="chain" id="PRO_5021328698" evidence="1">
    <location>
        <begin position="24"/>
        <end position="415"/>
    </location>
</feature>
<proteinExistence type="predicted"/>
<evidence type="ECO:0000313" key="3">
    <source>
        <dbReference type="Proteomes" id="UP000318413"/>
    </source>
</evidence>
<evidence type="ECO:0000313" key="2">
    <source>
        <dbReference type="EMBL" id="TPG14398.1"/>
    </source>
</evidence>
<keyword evidence="3" id="KW-1185">Reference proteome</keyword>
<accession>A0A502CNG2</accession>
<dbReference type="RefSeq" id="WP_140867805.1">
    <property type="nucleotide sequence ID" value="NZ_RCZK01000002.1"/>
</dbReference>